<name>A0ABM7UDH6_9ACTO</name>
<dbReference type="PANTHER" id="PTHR10434:SF55">
    <property type="entry name" value="POSSIBLE ACYLTRANSFERASE"/>
    <property type="match status" value="1"/>
</dbReference>
<dbReference type="InterPro" id="IPR002123">
    <property type="entry name" value="Plipid/glycerol_acylTrfase"/>
</dbReference>
<dbReference type="CDD" id="cd07989">
    <property type="entry name" value="LPLAT_AGPAT-like"/>
    <property type="match status" value="1"/>
</dbReference>
<sequence>MPTTRRMSPFYRFASRGAIIPFLKAVSRQRVDGVDNIPSQGAFIAVANHLTELDSLTAMRALVDQDVPVYSLAKSTLFDVPVLGSILRAGGQIPVHRSSSAASSSLGEAERVLRAGESIMVFPEGTLSRDPLRWPMTGKTGAARLAMATGAPVLPMGQWGAHLILDGYSKKLRPFPRKDVRILIGPPLDLTRFGTDTQDHEAVRACTAEIMSAITALVEQLRGEKAPRPYDMKYDGDPGKGQIGVRRPDPEPQEPGPGEGL</sequence>
<feature type="region of interest" description="Disordered" evidence="3">
    <location>
        <begin position="225"/>
        <end position="261"/>
    </location>
</feature>
<keyword evidence="2 5" id="KW-0012">Acyltransferase</keyword>
<gene>
    <name evidence="5" type="ORF">MANAM107_20490</name>
</gene>
<keyword evidence="6" id="KW-1185">Reference proteome</keyword>
<dbReference type="PANTHER" id="PTHR10434">
    <property type="entry name" value="1-ACYL-SN-GLYCEROL-3-PHOSPHATE ACYLTRANSFERASE"/>
    <property type="match status" value="1"/>
</dbReference>
<dbReference type="Pfam" id="PF01553">
    <property type="entry name" value="Acyltransferase"/>
    <property type="match status" value="1"/>
</dbReference>
<protein>
    <submittedName>
        <fullName evidence="5">1-acyl-sn-glycerol-3-phosphate acyltransferase</fullName>
    </submittedName>
</protein>
<accession>A0ABM7UDH6</accession>
<feature type="domain" description="Phospholipid/glycerol acyltransferase" evidence="4">
    <location>
        <begin position="43"/>
        <end position="161"/>
    </location>
</feature>
<evidence type="ECO:0000256" key="1">
    <source>
        <dbReference type="ARBA" id="ARBA00022679"/>
    </source>
</evidence>
<keyword evidence="1" id="KW-0808">Transferase</keyword>
<evidence type="ECO:0000313" key="5">
    <source>
        <dbReference type="EMBL" id="BDA65215.1"/>
    </source>
</evidence>
<evidence type="ECO:0000313" key="6">
    <source>
        <dbReference type="Proteomes" id="UP000824496"/>
    </source>
</evidence>
<evidence type="ECO:0000256" key="2">
    <source>
        <dbReference type="ARBA" id="ARBA00023315"/>
    </source>
</evidence>
<feature type="compositionally biased region" description="Basic and acidic residues" evidence="3">
    <location>
        <begin position="225"/>
        <end position="238"/>
    </location>
</feature>
<evidence type="ECO:0000259" key="4">
    <source>
        <dbReference type="SMART" id="SM00563"/>
    </source>
</evidence>
<proteinExistence type="predicted"/>
<evidence type="ECO:0000256" key="3">
    <source>
        <dbReference type="SAM" id="MobiDB-lite"/>
    </source>
</evidence>
<dbReference type="SUPFAM" id="SSF69593">
    <property type="entry name" value="Glycerol-3-phosphate (1)-acyltransferase"/>
    <property type="match status" value="1"/>
</dbReference>
<dbReference type="EMBL" id="AP025017">
    <property type="protein sequence ID" value="BDA65215.1"/>
    <property type="molecule type" value="Genomic_DNA"/>
</dbReference>
<dbReference type="SMART" id="SM00563">
    <property type="entry name" value="PlsC"/>
    <property type="match status" value="1"/>
</dbReference>
<organism evidence="5 6">
    <name type="scientific">Actinomyces capricornis</name>
    <dbReference type="NCBI Taxonomy" id="2755559"/>
    <lineage>
        <taxon>Bacteria</taxon>
        <taxon>Bacillati</taxon>
        <taxon>Actinomycetota</taxon>
        <taxon>Actinomycetes</taxon>
        <taxon>Actinomycetales</taxon>
        <taxon>Actinomycetaceae</taxon>
        <taxon>Actinomyces</taxon>
    </lineage>
</organism>
<dbReference type="Proteomes" id="UP000824496">
    <property type="component" value="Chromosome"/>
</dbReference>
<dbReference type="GO" id="GO:0016746">
    <property type="term" value="F:acyltransferase activity"/>
    <property type="evidence" value="ECO:0007669"/>
    <property type="project" value="UniProtKB-KW"/>
</dbReference>
<reference evidence="5 6" key="1">
    <citation type="submission" date="2021-08" db="EMBL/GenBank/DDBJ databases">
        <title>Whole genome sequence of novel Actinomyces species strain MAS-1.</title>
        <authorList>
            <person name="Saito M."/>
            <person name="Kuwahara N."/>
            <person name="Takizawa T."/>
            <person name="Gotouda H."/>
            <person name="Ochiai T."/>
        </authorList>
    </citation>
    <scope>NUCLEOTIDE SEQUENCE [LARGE SCALE GENOMIC DNA]</scope>
    <source>
        <strain evidence="5 6">MAS-1</strain>
    </source>
</reference>